<sequence>MGQRLGCGVSHEHGLFKVIQVGDPNLLHQATAHDCHFAHQTAAAGDGARQSSLSSPSSSSRSSSSGRDNGETTAPAMAAAAPTSIPSFHRNRHRQPYSSPLACYPLAIPLVFLK</sequence>
<name>A0ABY9C895_VITVI</name>
<proteinExistence type="predicted"/>
<evidence type="ECO:0000256" key="1">
    <source>
        <dbReference type="SAM" id="MobiDB-lite"/>
    </source>
</evidence>
<feature type="compositionally biased region" description="Low complexity" evidence="1">
    <location>
        <begin position="51"/>
        <end position="65"/>
    </location>
</feature>
<keyword evidence="3" id="KW-1185">Reference proteome</keyword>
<organism evidence="2 3">
    <name type="scientific">Vitis vinifera</name>
    <name type="common">Grape</name>
    <dbReference type="NCBI Taxonomy" id="29760"/>
    <lineage>
        <taxon>Eukaryota</taxon>
        <taxon>Viridiplantae</taxon>
        <taxon>Streptophyta</taxon>
        <taxon>Embryophyta</taxon>
        <taxon>Tracheophyta</taxon>
        <taxon>Spermatophyta</taxon>
        <taxon>Magnoliopsida</taxon>
        <taxon>eudicotyledons</taxon>
        <taxon>Gunneridae</taxon>
        <taxon>Pentapetalae</taxon>
        <taxon>rosids</taxon>
        <taxon>Vitales</taxon>
        <taxon>Vitaceae</taxon>
        <taxon>Viteae</taxon>
        <taxon>Vitis</taxon>
    </lineage>
</organism>
<evidence type="ECO:0000313" key="2">
    <source>
        <dbReference type="EMBL" id="WJZ90626.1"/>
    </source>
</evidence>
<feature type="compositionally biased region" description="Low complexity" evidence="1">
    <location>
        <begin position="72"/>
        <end position="83"/>
    </location>
</feature>
<accession>A0ABY9C895</accession>
<dbReference type="EMBL" id="CP126654">
    <property type="protein sequence ID" value="WJZ90626.1"/>
    <property type="molecule type" value="Genomic_DNA"/>
</dbReference>
<dbReference type="Proteomes" id="UP001227230">
    <property type="component" value="Chromosome 7"/>
</dbReference>
<protein>
    <submittedName>
        <fullName evidence="2">Uncharacterized protein</fullName>
    </submittedName>
</protein>
<feature type="region of interest" description="Disordered" evidence="1">
    <location>
        <begin position="41"/>
        <end position="93"/>
    </location>
</feature>
<reference evidence="2 3" key="1">
    <citation type="journal article" date="2023" name="Hortic Res">
        <title>The complete reference genome for grapevine (Vitis vinifera L.) genetics and breeding.</title>
        <authorList>
            <person name="Shi X."/>
            <person name="Cao S."/>
            <person name="Wang X."/>
            <person name="Huang S."/>
            <person name="Wang Y."/>
            <person name="Liu Z."/>
            <person name="Liu W."/>
            <person name="Leng X."/>
            <person name="Peng Y."/>
            <person name="Wang N."/>
            <person name="Wang Y."/>
            <person name="Ma Z."/>
            <person name="Xu X."/>
            <person name="Zhang F."/>
            <person name="Xue H."/>
            <person name="Zhong H."/>
            <person name="Wang Y."/>
            <person name="Zhang K."/>
            <person name="Velt A."/>
            <person name="Avia K."/>
            <person name="Holtgrawe D."/>
            <person name="Grimplet J."/>
            <person name="Matus J.T."/>
            <person name="Ware D."/>
            <person name="Wu X."/>
            <person name="Wang H."/>
            <person name="Liu C."/>
            <person name="Fang Y."/>
            <person name="Rustenholz C."/>
            <person name="Cheng Z."/>
            <person name="Xiao H."/>
            <person name="Zhou Y."/>
        </authorList>
    </citation>
    <scope>NUCLEOTIDE SEQUENCE [LARGE SCALE GENOMIC DNA]</scope>
    <source>
        <strain evidence="3">cv. Pinot noir / PN40024</strain>
        <tissue evidence="2">Leaf</tissue>
    </source>
</reference>
<evidence type="ECO:0000313" key="3">
    <source>
        <dbReference type="Proteomes" id="UP001227230"/>
    </source>
</evidence>
<gene>
    <name evidence="2" type="ORF">VitviT2T_009757</name>
</gene>